<organism evidence="3 4">
    <name type="scientific">Cinnamomum micranthum f. kanehirae</name>
    <dbReference type="NCBI Taxonomy" id="337451"/>
    <lineage>
        <taxon>Eukaryota</taxon>
        <taxon>Viridiplantae</taxon>
        <taxon>Streptophyta</taxon>
        <taxon>Embryophyta</taxon>
        <taxon>Tracheophyta</taxon>
        <taxon>Spermatophyta</taxon>
        <taxon>Magnoliopsida</taxon>
        <taxon>Magnoliidae</taxon>
        <taxon>Laurales</taxon>
        <taxon>Lauraceae</taxon>
        <taxon>Cinnamomum</taxon>
    </lineage>
</organism>
<protein>
    <submittedName>
        <fullName evidence="3">TatD related DNase</fullName>
    </submittedName>
</protein>
<dbReference type="STRING" id="337451.A0A443PLP0"/>
<reference evidence="3 4" key="1">
    <citation type="journal article" date="2019" name="Nat. Plants">
        <title>Stout camphor tree genome fills gaps in understanding of flowering plant genome evolution.</title>
        <authorList>
            <person name="Chaw S.M."/>
            <person name="Liu Y.C."/>
            <person name="Wu Y.W."/>
            <person name="Wang H.Y."/>
            <person name="Lin C.I."/>
            <person name="Wu C.S."/>
            <person name="Ke H.M."/>
            <person name="Chang L.Y."/>
            <person name="Hsu C.Y."/>
            <person name="Yang H.T."/>
            <person name="Sudianto E."/>
            <person name="Hsu M.H."/>
            <person name="Wu K.P."/>
            <person name="Wang L.N."/>
            <person name="Leebens-Mack J.H."/>
            <person name="Tsai I.J."/>
        </authorList>
    </citation>
    <scope>NUCLEOTIDE SEQUENCE [LARGE SCALE GENOMIC DNA]</scope>
    <source>
        <strain evidence="4">cv. Chaw 1501</strain>
        <tissue evidence="3">Young leaves</tissue>
    </source>
</reference>
<dbReference type="Pfam" id="PF01026">
    <property type="entry name" value="TatD_DNase"/>
    <property type="match status" value="1"/>
</dbReference>
<name>A0A443PLP0_9MAGN</name>
<dbReference type="InterPro" id="IPR018228">
    <property type="entry name" value="DNase_TatD-rel_CS"/>
</dbReference>
<evidence type="ECO:0000313" key="3">
    <source>
        <dbReference type="EMBL" id="RWR91706.1"/>
    </source>
</evidence>
<dbReference type="SUPFAM" id="SSF51556">
    <property type="entry name" value="Metallo-dependent hydrolases"/>
    <property type="match status" value="1"/>
</dbReference>
<dbReference type="AlphaFoldDB" id="A0A443PLP0"/>
<feature type="binding site" evidence="2">
    <location>
        <position position="172"/>
    </location>
    <ligand>
        <name>a divalent metal cation</name>
        <dbReference type="ChEBI" id="CHEBI:60240"/>
        <label>2</label>
    </ligand>
</feature>
<feature type="binding site" evidence="2">
    <location>
        <position position="8"/>
    </location>
    <ligand>
        <name>a divalent metal cation</name>
        <dbReference type="ChEBI" id="CHEBI:60240"/>
        <label>1</label>
    </ligand>
</feature>
<dbReference type="InterPro" id="IPR032466">
    <property type="entry name" value="Metal_Hydrolase"/>
</dbReference>
<dbReference type="GO" id="GO:0016788">
    <property type="term" value="F:hydrolase activity, acting on ester bonds"/>
    <property type="evidence" value="ECO:0007669"/>
    <property type="project" value="InterPro"/>
</dbReference>
<keyword evidence="1" id="KW-0378">Hydrolase</keyword>
<feature type="binding site" evidence="2">
    <location>
        <position position="222"/>
    </location>
    <ligand>
        <name>a divalent metal cation</name>
        <dbReference type="ChEBI" id="CHEBI:60240"/>
        <label>1</label>
    </ligand>
</feature>
<evidence type="ECO:0000313" key="4">
    <source>
        <dbReference type="Proteomes" id="UP000283530"/>
    </source>
</evidence>
<accession>A0A443PLP0</accession>
<dbReference type="InterPro" id="IPR001130">
    <property type="entry name" value="TatD-like"/>
</dbReference>
<dbReference type="GO" id="GO:0046872">
    <property type="term" value="F:metal ion binding"/>
    <property type="evidence" value="ECO:0007669"/>
    <property type="project" value="UniProtKB-KW"/>
</dbReference>
<dbReference type="EMBL" id="QPKB01000009">
    <property type="protein sequence ID" value="RWR91706.1"/>
    <property type="molecule type" value="Genomic_DNA"/>
</dbReference>
<sequence>MIKLFDAHCHLQDPRIFDSAPEIIRAALLCRVLYMAVNGITENDWDKVKQMGEQYPSVIPNYGLHPWKSQFPLKQIDNKCTRYVVGRSSNWLESLRKYIEDTPAAAIGEIGLDRSPLAKGIDYQQQLEVFKPQLELAKEIGRPVSVHCLDAFDDLIPIMQDIGPFPAGVILHSYSGSAEIVPKLAELGAYFSFSGHNMNDDKEKEKQVLKLVPLHRILLETDSPDGLPNNMSHACCASKTSSMSTNQTYNQPSNVHIVLNYIASLLEMPKEELAQISYRNSIQLFSYPGSKVCKEH</sequence>
<comment type="caution">
    <text evidence="3">The sequence shown here is derived from an EMBL/GenBank/DDBJ whole genome shotgun (WGS) entry which is preliminary data.</text>
</comment>
<dbReference type="CDD" id="cd01310">
    <property type="entry name" value="TatD_DNAse"/>
    <property type="match status" value="1"/>
</dbReference>
<dbReference type="OrthoDB" id="6079689at2759"/>
<dbReference type="PANTHER" id="PTHR47176">
    <property type="entry name" value="OSJNBA0020J04.13 PROTEIN"/>
    <property type="match status" value="1"/>
</dbReference>
<dbReference type="Gene3D" id="3.20.20.140">
    <property type="entry name" value="Metal-dependent hydrolases"/>
    <property type="match status" value="1"/>
</dbReference>
<feature type="binding site" evidence="2">
    <location>
        <position position="147"/>
    </location>
    <ligand>
        <name>a divalent metal cation</name>
        <dbReference type="ChEBI" id="CHEBI:60240"/>
        <label>2</label>
    </ligand>
</feature>
<dbReference type="PROSITE" id="PS01091">
    <property type="entry name" value="TATD_3"/>
    <property type="match status" value="1"/>
</dbReference>
<keyword evidence="2" id="KW-0479">Metal-binding</keyword>
<dbReference type="Proteomes" id="UP000283530">
    <property type="component" value="Unassembled WGS sequence"/>
</dbReference>
<keyword evidence="4" id="KW-1185">Reference proteome</keyword>
<feature type="binding site" evidence="2">
    <location>
        <position position="109"/>
    </location>
    <ligand>
        <name>a divalent metal cation</name>
        <dbReference type="ChEBI" id="CHEBI:60240"/>
        <label>1</label>
    </ligand>
</feature>
<evidence type="ECO:0000256" key="1">
    <source>
        <dbReference type="ARBA" id="ARBA00022801"/>
    </source>
</evidence>
<gene>
    <name evidence="3" type="ORF">CKAN_02087300</name>
</gene>
<dbReference type="PIRSF" id="PIRSF005902">
    <property type="entry name" value="DNase_TatD"/>
    <property type="match status" value="1"/>
</dbReference>
<proteinExistence type="predicted"/>
<evidence type="ECO:0000256" key="2">
    <source>
        <dbReference type="PIRSR" id="PIRSR005902-1"/>
    </source>
</evidence>
<feature type="binding site" evidence="2">
    <location>
        <position position="10"/>
    </location>
    <ligand>
        <name>a divalent metal cation</name>
        <dbReference type="ChEBI" id="CHEBI:60240"/>
        <label>1</label>
    </ligand>
</feature>
<dbReference type="PANTHER" id="PTHR47176:SF1">
    <property type="entry name" value="OS04G0577500 PROTEIN"/>
    <property type="match status" value="1"/>
</dbReference>